<sequence>MPIVGTAIFGFGIMTTFLPIILYIVDTFTYGASAVAATYARFTECHQVSRSLLGFAFPLFGEQMFATLGYGGGNSLLAGLAIVIGAPFSIWIYYAGERIRAKSPLAR</sequence>
<evidence type="ECO:0000256" key="4">
    <source>
        <dbReference type="ARBA" id="ARBA00023136"/>
    </source>
</evidence>
<name>A0A1B7MEG4_9AGAM</name>
<feature type="transmembrane region" description="Helical" evidence="5">
    <location>
        <begin position="76"/>
        <end position="94"/>
    </location>
</feature>
<reference evidence="6 7" key="1">
    <citation type="submission" date="2016-06" db="EMBL/GenBank/DDBJ databases">
        <title>Comparative genomics of the ectomycorrhizal sister species Rhizopogon vinicolor and Rhizopogon vesiculosus (Basidiomycota: Boletales) reveals a divergence of the mating type B locus.</title>
        <authorList>
            <consortium name="DOE Joint Genome Institute"/>
            <person name="Mujic A.B."/>
            <person name="Kuo A."/>
            <person name="Tritt A."/>
            <person name="Lipzen A."/>
            <person name="Chen C."/>
            <person name="Johnson J."/>
            <person name="Sharma A."/>
            <person name="Barry K."/>
            <person name="Grigoriev I.V."/>
            <person name="Spatafora J.W."/>
        </authorList>
    </citation>
    <scope>NUCLEOTIDE SEQUENCE [LARGE SCALE GENOMIC DNA]</scope>
    <source>
        <strain evidence="6 7">AM-OR11-026</strain>
    </source>
</reference>
<dbReference type="PANTHER" id="PTHR23502:SF60">
    <property type="entry name" value="MAJOR FACILITATOR SUPERFAMILY (MFS) PROFILE DOMAIN-CONTAINING PROTEIN-RELATED"/>
    <property type="match status" value="1"/>
</dbReference>
<dbReference type="GO" id="GO:0022857">
    <property type="term" value="F:transmembrane transporter activity"/>
    <property type="evidence" value="ECO:0007669"/>
    <property type="project" value="TreeGrafter"/>
</dbReference>
<keyword evidence="2 5" id="KW-0812">Transmembrane</keyword>
<keyword evidence="4 5" id="KW-0472">Membrane</keyword>
<dbReference type="EMBL" id="KV449681">
    <property type="protein sequence ID" value="OAX31003.1"/>
    <property type="molecule type" value="Genomic_DNA"/>
</dbReference>
<evidence type="ECO:0000313" key="6">
    <source>
        <dbReference type="EMBL" id="OAX31003.1"/>
    </source>
</evidence>
<evidence type="ECO:0000313" key="7">
    <source>
        <dbReference type="Proteomes" id="UP000092154"/>
    </source>
</evidence>
<proteinExistence type="predicted"/>
<evidence type="ECO:0000256" key="3">
    <source>
        <dbReference type="ARBA" id="ARBA00022989"/>
    </source>
</evidence>
<organism evidence="6 7">
    <name type="scientific">Rhizopogon vinicolor AM-OR11-026</name>
    <dbReference type="NCBI Taxonomy" id="1314800"/>
    <lineage>
        <taxon>Eukaryota</taxon>
        <taxon>Fungi</taxon>
        <taxon>Dikarya</taxon>
        <taxon>Basidiomycota</taxon>
        <taxon>Agaricomycotina</taxon>
        <taxon>Agaricomycetes</taxon>
        <taxon>Agaricomycetidae</taxon>
        <taxon>Boletales</taxon>
        <taxon>Suillineae</taxon>
        <taxon>Rhizopogonaceae</taxon>
        <taxon>Rhizopogon</taxon>
    </lineage>
</organism>
<dbReference type="Proteomes" id="UP000092154">
    <property type="component" value="Unassembled WGS sequence"/>
</dbReference>
<dbReference type="AlphaFoldDB" id="A0A1B7MEG4"/>
<evidence type="ECO:0000256" key="1">
    <source>
        <dbReference type="ARBA" id="ARBA00004141"/>
    </source>
</evidence>
<dbReference type="OrthoDB" id="6770063at2759"/>
<keyword evidence="7" id="KW-1185">Reference proteome</keyword>
<protein>
    <recommendedName>
        <fullName evidence="8">MFS general substrate transporter</fullName>
    </recommendedName>
</protein>
<dbReference type="GO" id="GO:0005886">
    <property type="term" value="C:plasma membrane"/>
    <property type="evidence" value="ECO:0007669"/>
    <property type="project" value="TreeGrafter"/>
</dbReference>
<comment type="subcellular location">
    <subcellularLocation>
        <location evidence="1">Membrane</location>
        <topology evidence="1">Multi-pass membrane protein</topology>
    </subcellularLocation>
</comment>
<evidence type="ECO:0008006" key="8">
    <source>
        <dbReference type="Google" id="ProtNLM"/>
    </source>
</evidence>
<keyword evidence="3 5" id="KW-1133">Transmembrane helix</keyword>
<gene>
    <name evidence="6" type="ORF">K503DRAFT_704442</name>
</gene>
<dbReference type="STRING" id="1314800.A0A1B7MEG4"/>
<accession>A0A1B7MEG4</accession>
<dbReference type="InParanoid" id="A0A1B7MEG4"/>
<dbReference type="PANTHER" id="PTHR23502">
    <property type="entry name" value="MAJOR FACILITATOR SUPERFAMILY"/>
    <property type="match status" value="1"/>
</dbReference>
<evidence type="ECO:0000256" key="5">
    <source>
        <dbReference type="SAM" id="Phobius"/>
    </source>
</evidence>
<evidence type="ECO:0000256" key="2">
    <source>
        <dbReference type="ARBA" id="ARBA00022692"/>
    </source>
</evidence>